<name>A0ABR8GP43_9CYAN</name>
<evidence type="ECO:0000256" key="3">
    <source>
        <dbReference type="ARBA" id="ARBA00023274"/>
    </source>
</evidence>
<evidence type="ECO:0000256" key="1">
    <source>
        <dbReference type="ARBA" id="ARBA00006767"/>
    </source>
</evidence>
<dbReference type="Gene3D" id="2.40.50.140">
    <property type="entry name" value="Nucleic acid-binding proteins"/>
    <property type="match status" value="1"/>
</dbReference>
<gene>
    <name evidence="5" type="ORF">H6G81_09850</name>
</gene>
<evidence type="ECO:0000313" key="5">
    <source>
        <dbReference type="EMBL" id="MBD2604820.1"/>
    </source>
</evidence>
<dbReference type="InterPro" id="IPR012340">
    <property type="entry name" value="NA-bd_OB-fold"/>
</dbReference>
<organism evidence="5 6">
    <name type="scientific">Scytonema hofmannii FACHB-248</name>
    <dbReference type="NCBI Taxonomy" id="1842502"/>
    <lineage>
        <taxon>Bacteria</taxon>
        <taxon>Bacillati</taxon>
        <taxon>Cyanobacteriota</taxon>
        <taxon>Cyanophyceae</taxon>
        <taxon>Nostocales</taxon>
        <taxon>Scytonemataceae</taxon>
        <taxon>Scytonema</taxon>
    </lineage>
</organism>
<feature type="domain" description="S1 motif" evidence="4">
    <location>
        <begin position="271"/>
        <end position="339"/>
    </location>
</feature>
<dbReference type="Proteomes" id="UP000660380">
    <property type="component" value="Unassembled WGS sequence"/>
</dbReference>
<evidence type="ECO:0000313" key="6">
    <source>
        <dbReference type="Proteomes" id="UP000660380"/>
    </source>
</evidence>
<dbReference type="PANTHER" id="PTHR10724:SF7">
    <property type="entry name" value="SMALL RIBOSOMAL SUBUNIT PROTEIN BS1C"/>
    <property type="match status" value="1"/>
</dbReference>
<sequence>MRVTFTQSSNEGVFRGWILLRIEANDICTQIWTSSVFDPYKELYIWLGQIRDSQLPAKMIIDEEGHQVELIAEYLSDLLVQFRIEPWLCGNDTTTRLKITTERCELIEAFHDGVIKFLKDEYQPSQWSYIDDLSNTNWGSLLKPSNISGENWRTRLAMYWGGRGRVPETGRETVWKQLTLEQQWLVILHDVLLWTTQLTANGQMTEAYALVSLYKNLPIDLALGEFDPSWYEKRRIELNKKYGLRENLIVRRTSNNRSASAKARLKTLKLGQLVDGTICRIRSYGVFVDIGGYYVLLHINAISQQPVEHLEKVFQVGDWVRAMIVWIDVEKGRVSLSTSDLETEPGDMLTHPLLVYEKAEEMAARYYQNVLSRMENE</sequence>
<protein>
    <submittedName>
        <fullName evidence="5">S1 RNA-binding domain-containing protein</fullName>
    </submittedName>
</protein>
<comment type="caution">
    <text evidence="5">The sequence shown here is derived from an EMBL/GenBank/DDBJ whole genome shotgun (WGS) entry which is preliminary data.</text>
</comment>
<evidence type="ECO:0000259" key="4">
    <source>
        <dbReference type="PROSITE" id="PS50126"/>
    </source>
</evidence>
<dbReference type="InterPro" id="IPR003029">
    <property type="entry name" value="S1_domain"/>
</dbReference>
<keyword evidence="3" id="KW-0687">Ribonucleoprotein</keyword>
<dbReference type="PANTHER" id="PTHR10724">
    <property type="entry name" value="30S RIBOSOMAL PROTEIN S1"/>
    <property type="match status" value="1"/>
</dbReference>
<evidence type="ECO:0000256" key="2">
    <source>
        <dbReference type="ARBA" id="ARBA00022980"/>
    </source>
</evidence>
<dbReference type="SUPFAM" id="SSF50249">
    <property type="entry name" value="Nucleic acid-binding proteins"/>
    <property type="match status" value="1"/>
</dbReference>
<dbReference type="SMART" id="SM00316">
    <property type="entry name" value="S1"/>
    <property type="match status" value="1"/>
</dbReference>
<accession>A0ABR8GP43</accession>
<dbReference type="PROSITE" id="PS50126">
    <property type="entry name" value="S1"/>
    <property type="match status" value="1"/>
</dbReference>
<comment type="similarity">
    <text evidence="1">Belongs to the bacterial ribosomal protein bS1 family.</text>
</comment>
<keyword evidence="6" id="KW-1185">Reference proteome</keyword>
<dbReference type="Pfam" id="PF00575">
    <property type="entry name" value="S1"/>
    <property type="match status" value="1"/>
</dbReference>
<reference evidence="5 6" key="1">
    <citation type="journal article" date="2020" name="ISME J.">
        <title>Comparative genomics reveals insights into cyanobacterial evolution and habitat adaptation.</title>
        <authorList>
            <person name="Chen M.Y."/>
            <person name="Teng W.K."/>
            <person name="Zhao L."/>
            <person name="Hu C.X."/>
            <person name="Zhou Y.K."/>
            <person name="Han B.P."/>
            <person name="Song L.R."/>
            <person name="Shu W.S."/>
        </authorList>
    </citation>
    <scope>NUCLEOTIDE SEQUENCE [LARGE SCALE GENOMIC DNA]</scope>
    <source>
        <strain evidence="5 6">FACHB-248</strain>
    </source>
</reference>
<dbReference type="InterPro" id="IPR050437">
    <property type="entry name" value="Ribos_protein_bS1-like"/>
</dbReference>
<dbReference type="EMBL" id="JACJTA010000016">
    <property type="protein sequence ID" value="MBD2604820.1"/>
    <property type="molecule type" value="Genomic_DNA"/>
</dbReference>
<proteinExistence type="inferred from homology"/>
<keyword evidence="2" id="KW-0689">Ribosomal protein</keyword>